<sequence>MASPIFTTERLIVRPLLQADLPWFVELEGDPEVMRYTDRPAQTPEQSTFALLELAGRRELDGQLCLWAVVNREGEGLGTAAVYRNDDQQWEMGYKFHRYCWGQGLASELAEALVGYLQQPLKGETLHAFAFSDNVASCRILEKCGFALVREWFNPDYQLLDRHYQLTFSE</sequence>
<dbReference type="OrthoDB" id="9801656at2"/>
<name>E1SM48_FERBD</name>
<dbReference type="STRING" id="550540.Fbal_2364"/>
<dbReference type="RefSeq" id="WP_013345872.1">
    <property type="nucleotide sequence ID" value="NC_014541.1"/>
</dbReference>
<dbReference type="InterPro" id="IPR051531">
    <property type="entry name" value="N-acetyltransferase"/>
</dbReference>
<dbReference type="SUPFAM" id="SSF55729">
    <property type="entry name" value="Acyl-CoA N-acyltransferases (Nat)"/>
    <property type="match status" value="1"/>
</dbReference>
<protein>
    <submittedName>
        <fullName evidence="2">GCN5-related N-acetyltransferase</fullName>
    </submittedName>
</protein>
<evidence type="ECO:0000313" key="3">
    <source>
        <dbReference type="Proteomes" id="UP000006683"/>
    </source>
</evidence>
<accession>E1SM48</accession>
<organism evidence="2 3">
    <name type="scientific">Ferrimonas balearica (strain DSM 9799 / CCM 4581 / KCTC 23876 / PAT)</name>
    <dbReference type="NCBI Taxonomy" id="550540"/>
    <lineage>
        <taxon>Bacteria</taxon>
        <taxon>Pseudomonadati</taxon>
        <taxon>Pseudomonadota</taxon>
        <taxon>Gammaproteobacteria</taxon>
        <taxon>Alteromonadales</taxon>
        <taxon>Ferrimonadaceae</taxon>
        <taxon>Ferrimonas</taxon>
    </lineage>
</organism>
<dbReference type="GO" id="GO:0016747">
    <property type="term" value="F:acyltransferase activity, transferring groups other than amino-acyl groups"/>
    <property type="evidence" value="ECO:0007669"/>
    <property type="project" value="InterPro"/>
</dbReference>
<dbReference type="AlphaFoldDB" id="E1SM48"/>
<dbReference type="PROSITE" id="PS51186">
    <property type="entry name" value="GNAT"/>
    <property type="match status" value="1"/>
</dbReference>
<dbReference type="EMBL" id="CP002209">
    <property type="protein sequence ID" value="ADN76566.1"/>
    <property type="molecule type" value="Genomic_DNA"/>
</dbReference>
<dbReference type="Pfam" id="PF13302">
    <property type="entry name" value="Acetyltransf_3"/>
    <property type="match status" value="1"/>
</dbReference>
<proteinExistence type="predicted"/>
<dbReference type="InterPro" id="IPR016181">
    <property type="entry name" value="Acyl_CoA_acyltransferase"/>
</dbReference>
<dbReference type="Gene3D" id="3.40.630.30">
    <property type="match status" value="1"/>
</dbReference>
<keyword evidence="2" id="KW-0808">Transferase</keyword>
<evidence type="ECO:0000313" key="2">
    <source>
        <dbReference type="EMBL" id="ADN76566.1"/>
    </source>
</evidence>
<dbReference type="eggNOG" id="COG1670">
    <property type="taxonomic scope" value="Bacteria"/>
</dbReference>
<dbReference type="GeneID" id="67182574"/>
<dbReference type="PANTHER" id="PTHR43792">
    <property type="entry name" value="GNAT FAMILY, PUTATIVE (AFU_ORTHOLOGUE AFUA_3G00765)-RELATED-RELATED"/>
    <property type="match status" value="1"/>
</dbReference>
<gene>
    <name evidence="2" type="ordered locus">Fbal_2364</name>
</gene>
<dbReference type="Proteomes" id="UP000006683">
    <property type="component" value="Chromosome"/>
</dbReference>
<feature type="domain" description="N-acetyltransferase" evidence="1">
    <location>
        <begin position="11"/>
        <end position="169"/>
    </location>
</feature>
<dbReference type="InterPro" id="IPR000182">
    <property type="entry name" value="GNAT_dom"/>
</dbReference>
<evidence type="ECO:0000259" key="1">
    <source>
        <dbReference type="PROSITE" id="PS51186"/>
    </source>
</evidence>
<dbReference type="PANTHER" id="PTHR43792:SF16">
    <property type="entry name" value="N-ACETYLTRANSFERASE DOMAIN-CONTAINING PROTEIN"/>
    <property type="match status" value="1"/>
</dbReference>
<dbReference type="KEGG" id="fbl:Fbal_2364"/>
<dbReference type="HOGENOM" id="CLU_013985_3_1_6"/>
<keyword evidence="3" id="KW-1185">Reference proteome</keyword>
<reference evidence="2 3" key="1">
    <citation type="journal article" date="2010" name="Stand. Genomic Sci.">
        <title>Complete genome sequence of Ferrimonas balearica type strain (PAT).</title>
        <authorList>
            <person name="Nolan M."/>
            <person name="Sikorski J."/>
            <person name="Davenport K."/>
            <person name="Lucas S."/>
            <person name="Glavina Del Rio T."/>
            <person name="Tice H."/>
            <person name="Cheng J."/>
            <person name="Goodwin L."/>
            <person name="Pitluck S."/>
            <person name="Liolios K."/>
            <person name="Ivanova N."/>
            <person name="Mavromatis K."/>
            <person name="Ovchinnikova G."/>
            <person name="Pati A."/>
            <person name="Chen A."/>
            <person name="Palaniappan K."/>
            <person name="Land M."/>
            <person name="Hauser L."/>
            <person name="Chang Y."/>
            <person name="Jeffries C."/>
            <person name="Tapia R."/>
            <person name="Brettin T."/>
            <person name="Detter J."/>
            <person name="Han C."/>
            <person name="Yasawong M."/>
            <person name="Rohde M."/>
            <person name="Tindall B."/>
            <person name="Goker M."/>
            <person name="Woyke T."/>
            <person name="Bristow J."/>
            <person name="Eisen J."/>
            <person name="Markowitz V."/>
            <person name="Hugenholtz P."/>
            <person name="Kyrpides N."/>
            <person name="Klenk H."/>
            <person name="Lapidus A."/>
        </authorList>
    </citation>
    <scope>NUCLEOTIDE SEQUENCE [LARGE SCALE GENOMIC DNA]</scope>
    <source>
        <strain evidence="3">DSM 9799 / CCM 4581 / KCTC 23876 / PAT</strain>
    </source>
</reference>